<sequence>MGRKQSSLFTSTRVFGVMLLVGIGLLIHGLRGETAPQPSAAQAFTAPVPGPVVSFGPAVPPLLAAGPAPRRAAVAPPGTRPRSVPVRLRIPAIGVDTPMMNLALGKNGALEVPPVDKAQLAGWYSRGPAPGEIGAAVVAGHVDTPTGRAVFYRLGALTKGSAIQVTRLDGRTAHFSVDAVEVYAKHAFPTKKVYAGARVPQLRVITCGGGYTKKTGYLGNLVVYATLKRMT</sequence>
<keyword evidence="2" id="KW-0812">Transmembrane</keyword>
<keyword evidence="1" id="KW-0378">Hydrolase</keyword>
<dbReference type="GeneID" id="40829682"/>
<dbReference type="Pfam" id="PF04203">
    <property type="entry name" value="Sortase"/>
    <property type="match status" value="1"/>
</dbReference>
<dbReference type="SUPFAM" id="SSF63817">
    <property type="entry name" value="Sortase"/>
    <property type="match status" value="1"/>
</dbReference>
<evidence type="ECO:0000256" key="2">
    <source>
        <dbReference type="SAM" id="Phobius"/>
    </source>
</evidence>
<dbReference type="AlphaFoldDB" id="A0A1G9S7M0"/>
<dbReference type="STRING" id="1196353.SAMN05444921_106237"/>
<dbReference type="OrthoDB" id="525039at2"/>
<keyword evidence="4" id="KW-1185">Reference proteome</keyword>
<feature type="transmembrane region" description="Helical" evidence="2">
    <location>
        <begin position="12"/>
        <end position="30"/>
    </location>
</feature>
<keyword evidence="2" id="KW-0472">Membrane</keyword>
<dbReference type="EMBL" id="FNHI01000006">
    <property type="protein sequence ID" value="SDM31513.1"/>
    <property type="molecule type" value="Genomic_DNA"/>
</dbReference>
<dbReference type="InterPro" id="IPR005754">
    <property type="entry name" value="Sortase"/>
</dbReference>
<proteinExistence type="predicted"/>
<dbReference type="InterPro" id="IPR042001">
    <property type="entry name" value="Sortase_F"/>
</dbReference>
<organism evidence="3 4">
    <name type="scientific">Streptomyces wuyuanensis</name>
    <dbReference type="NCBI Taxonomy" id="1196353"/>
    <lineage>
        <taxon>Bacteria</taxon>
        <taxon>Bacillati</taxon>
        <taxon>Actinomycetota</taxon>
        <taxon>Actinomycetes</taxon>
        <taxon>Kitasatosporales</taxon>
        <taxon>Streptomycetaceae</taxon>
        <taxon>Streptomyces</taxon>
    </lineage>
</organism>
<dbReference type="RefSeq" id="WP_093653862.1">
    <property type="nucleotide sequence ID" value="NZ_FNHI01000006.1"/>
</dbReference>
<gene>
    <name evidence="3" type="ORF">SAMN05444921_106237</name>
</gene>
<dbReference type="Proteomes" id="UP000199063">
    <property type="component" value="Unassembled WGS sequence"/>
</dbReference>
<name>A0A1G9S7M0_9ACTN</name>
<evidence type="ECO:0000313" key="3">
    <source>
        <dbReference type="EMBL" id="SDM31513.1"/>
    </source>
</evidence>
<evidence type="ECO:0000313" key="4">
    <source>
        <dbReference type="Proteomes" id="UP000199063"/>
    </source>
</evidence>
<dbReference type="CDD" id="cd05829">
    <property type="entry name" value="Sortase_F"/>
    <property type="match status" value="1"/>
</dbReference>
<evidence type="ECO:0000256" key="1">
    <source>
        <dbReference type="ARBA" id="ARBA00022801"/>
    </source>
</evidence>
<dbReference type="Gene3D" id="2.40.260.10">
    <property type="entry name" value="Sortase"/>
    <property type="match status" value="1"/>
</dbReference>
<accession>A0A1G9S7M0</accession>
<dbReference type="NCBIfam" id="NF033748">
    <property type="entry name" value="class_F_sortase"/>
    <property type="match status" value="1"/>
</dbReference>
<keyword evidence="2" id="KW-1133">Transmembrane helix</keyword>
<dbReference type="InterPro" id="IPR023365">
    <property type="entry name" value="Sortase_dom-sf"/>
</dbReference>
<dbReference type="GO" id="GO:0016787">
    <property type="term" value="F:hydrolase activity"/>
    <property type="evidence" value="ECO:0007669"/>
    <property type="project" value="UniProtKB-KW"/>
</dbReference>
<reference evidence="4" key="1">
    <citation type="submission" date="2016-10" db="EMBL/GenBank/DDBJ databases">
        <authorList>
            <person name="Varghese N."/>
            <person name="Submissions S."/>
        </authorList>
    </citation>
    <scope>NUCLEOTIDE SEQUENCE [LARGE SCALE GENOMIC DNA]</scope>
    <source>
        <strain evidence="4">CGMCC 4.7042</strain>
    </source>
</reference>
<protein>
    <submittedName>
        <fullName evidence="3">Sortase family protein</fullName>
    </submittedName>
</protein>